<dbReference type="Proteomes" id="UP001157006">
    <property type="component" value="Chromosome 5"/>
</dbReference>
<organism evidence="2 3">
    <name type="scientific">Vicia faba</name>
    <name type="common">Broad bean</name>
    <name type="synonym">Faba vulgaris</name>
    <dbReference type="NCBI Taxonomy" id="3906"/>
    <lineage>
        <taxon>Eukaryota</taxon>
        <taxon>Viridiplantae</taxon>
        <taxon>Streptophyta</taxon>
        <taxon>Embryophyta</taxon>
        <taxon>Tracheophyta</taxon>
        <taxon>Spermatophyta</taxon>
        <taxon>Magnoliopsida</taxon>
        <taxon>eudicotyledons</taxon>
        <taxon>Gunneridae</taxon>
        <taxon>Pentapetalae</taxon>
        <taxon>rosids</taxon>
        <taxon>fabids</taxon>
        <taxon>Fabales</taxon>
        <taxon>Fabaceae</taxon>
        <taxon>Papilionoideae</taxon>
        <taxon>50 kb inversion clade</taxon>
        <taxon>NPAAA clade</taxon>
        <taxon>Hologalegina</taxon>
        <taxon>IRL clade</taxon>
        <taxon>Fabeae</taxon>
        <taxon>Vicia</taxon>
    </lineage>
</organism>
<proteinExistence type="predicted"/>
<name>A0AAV1B1C4_VICFA</name>
<evidence type="ECO:0000313" key="2">
    <source>
        <dbReference type="EMBL" id="CAI8615000.1"/>
    </source>
</evidence>
<dbReference type="AlphaFoldDB" id="A0AAV1B1C4"/>
<sequence length="226" mass="25049">MPFVELHGPEKGCIVKGVYIVGAEIFVSKSTNENQVNQVAKVTVSITSNSQTSHEEVGVPRQNPDVQDSNLVTCLPVSTIACIEPKKHTDAELFSPSRGELMDFSSVGHQQEMCSSSINEPPPNRKHKFADLEFSALGRVLCFLKTRKLEPHVGSALGSKSYREKAVEVEKLKENVVALELETERLKAKLVAAKVNFDIERDLLNAKGFEERDLDSELLGCESWRP</sequence>
<gene>
    <name evidence="2" type="ORF">VFH_V157560</name>
</gene>
<keyword evidence="3" id="KW-1185">Reference proteome</keyword>
<dbReference type="EMBL" id="OX451740">
    <property type="protein sequence ID" value="CAI8615000.1"/>
    <property type="molecule type" value="Genomic_DNA"/>
</dbReference>
<evidence type="ECO:0000313" key="3">
    <source>
        <dbReference type="Proteomes" id="UP001157006"/>
    </source>
</evidence>
<evidence type="ECO:0000256" key="1">
    <source>
        <dbReference type="SAM" id="Coils"/>
    </source>
</evidence>
<reference evidence="2 3" key="1">
    <citation type="submission" date="2023-01" db="EMBL/GenBank/DDBJ databases">
        <authorList>
            <person name="Kreplak J."/>
        </authorList>
    </citation>
    <scope>NUCLEOTIDE SEQUENCE [LARGE SCALE GENOMIC DNA]</scope>
</reference>
<feature type="coiled-coil region" evidence="1">
    <location>
        <begin position="162"/>
        <end position="196"/>
    </location>
</feature>
<keyword evidence="1" id="KW-0175">Coiled coil</keyword>
<accession>A0AAV1B1C4</accession>
<protein>
    <submittedName>
        <fullName evidence="2">Uncharacterized protein</fullName>
    </submittedName>
</protein>